<organism evidence="1 2">
    <name type="scientific">Rhizobium leguminosarum</name>
    <dbReference type="NCBI Taxonomy" id="384"/>
    <lineage>
        <taxon>Bacteria</taxon>
        <taxon>Pseudomonadati</taxon>
        <taxon>Pseudomonadota</taxon>
        <taxon>Alphaproteobacteria</taxon>
        <taxon>Hyphomicrobiales</taxon>
        <taxon>Rhizobiaceae</taxon>
        <taxon>Rhizobium/Agrobacterium group</taxon>
        <taxon>Rhizobium</taxon>
    </lineage>
</organism>
<gene>
    <name evidence="1" type="ORF">GGI64_004110</name>
</gene>
<evidence type="ECO:0000313" key="2">
    <source>
        <dbReference type="Proteomes" id="UP000535276"/>
    </source>
</evidence>
<name>A0A7Z0E154_RHILE</name>
<comment type="caution">
    <text evidence="1">The sequence shown here is derived from an EMBL/GenBank/DDBJ whole genome shotgun (WGS) entry which is preliminary data.</text>
</comment>
<dbReference type="EMBL" id="JACBZV010000007">
    <property type="protein sequence ID" value="NYJ13029.1"/>
    <property type="molecule type" value="Genomic_DNA"/>
</dbReference>
<accession>A0A7Z0E154</accession>
<evidence type="ECO:0000313" key="1">
    <source>
        <dbReference type="EMBL" id="NYJ13029.1"/>
    </source>
</evidence>
<reference evidence="1 2" key="1">
    <citation type="submission" date="2020-07" db="EMBL/GenBank/DDBJ databases">
        <title>Genomic Encyclopedia of Type Strains, Phase IV (KMG-V): Genome sequencing to study the core and pangenomes of soil and plant-associated prokaryotes.</title>
        <authorList>
            <person name="Whitman W."/>
        </authorList>
    </citation>
    <scope>NUCLEOTIDE SEQUENCE [LARGE SCALE GENOMIC DNA]</scope>
    <source>
        <strain evidence="1 2">SEMIA 4052</strain>
    </source>
</reference>
<dbReference type="SUPFAM" id="SSF51569">
    <property type="entry name" value="Aldolase"/>
    <property type="match status" value="1"/>
</dbReference>
<sequence>MPFLKIDKGLEAEANGVQLMKPILDLDALLTRALRNERHLRHKNALDARQR</sequence>
<dbReference type="AlphaFoldDB" id="A0A7Z0E154"/>
<proteinExistence type="predicted"/>
<protein>
    <submittedName>
        <fullName evidence="1">Fructose-bisphosphate aldolase class 1</fullName>
    </submittedName>
</protein>
<dbReference type="Proteomes" id="UP000535276">
    <property type="component" value="Unassembled WGS sequence"/>
</dbReference>